<evidence type="ECO:0000313" key="6">
    <source>
        <dbReference type="EMBL" id="SNV72627.1"/>
    </source>
</evidence>
<dbReference type="SUPFAM" id="SSF53850">
    <property type="entry name" value="Periplasmic binding protein-like II"/>
    <property type="match status" value="1"/>
</dbReference>
<evidence type="ECO:0000256" key="4">
    <source>
        <dbReference type="ARBA" id="ARBA00023163"/>
    </source>
</evidence>
<dbReference type="CDD" id="cd05466">
    <property type="entry name" value="PBP2_LTTR_substrate"/>
    <property type="match status" value="1"/>
</dbReference>
<dbReference type="PRINTS" id="PR00039">
    <property type="entry name" value="HTHLYSR"/>
</dbReference>
<dbReference type="Gene3D" id="3.40.190.290">
    <property type="match status" value="1"/>
</dbReference>
<evidence type="ECO:0000313" key="7">
    <source>
        <dbReference type="Proteomes" id="UP000214973"/>
    </source>
</evidence>
<dbReference type="PANTHER" id="PTHR30419:SF8">
    <property type="entry name" value="NITROGEN ASSIMILATION TRANSCRIPTIONAL ACTIVATOR-RELATED"/>
    <property type="match status" value="1"/>
</dbReference>
<protein>
    <submittedName>
        <fullName evidence="6">Morphology and auto-aggregation control protein</fullName>
    </submittedName>
</protein>
<evidence type="ECO:0000259" key="5">
    <source>
        <dbReference type="PROSITE" id="PS50931"/>
    </source>
</evidence>
<keyword evidence="2" id="KW-0805">Transcription regulation</keyword>
<keyword evidence="7" id="KW-1185">Reference proteome</keyword>
<evidence type="ECO:0000256" key="2">
    <source>
        <dbReference type="ARBA" id="ARBA00023015"/>
    </source>
</evidence>
<dbReference type="FunFam" id="1.10.10.10:FF:000001">
    <property type="entry name" value="LysR family transcriptional regulator"/>
    <property type="match status" value="1"/>
</dbReference>
<dbReference type="GO" id="GO:0003677">
    <property type="term" value="F:DNA binding"/>
    <property type="evidence" value="ECO:0007669"/>
    <property type="project" value="UniProtKB-KW"/>
</dbReference>
<reference evidence="6 7" key="1">
    <citation type="submission" date="2017-06" db="EMBL/GenBank/DDBJ databases">
        <authorList>
            <consortium name="Pathogen Informatics"/>
        </authorList>
    </citation>
    <scope>NUCLEOTIDE SEQUENCE [LARGE SCALE GENOMIC DNA]</scope>
    <source>
        <strain evidence="6 7">NCTC12018</strain>
    </source>
</reference>
<organism evidence="6 7">
    <name type="scientific">Veillonella rodentium</name>
    <dbReference type="NCBI Taxonomy" id="248315"/>
    <lineage>
        <taxon>Bacteria</taxon>
        <taxon>Bacillati</taxon>
        <taxon>Bacillota</taxon>
        <taxon>Negativicutes</taxon>
        <taxon>Veillonellales</taxon>
        <taxon>Veillonellaceae</taxon>
        <taxon>Veillonella</taxon>
    </lineage>
</organism>
<accession>A0A239ZNN6</accession>
<proteinExistence type="inferred from homology"/>
<keyword evidence="4" id="KW-0804">Transcription</keyword>
<dbReference type="InterPro" id="IPR036390">
    <property type="entry name" value="WH_DNA-bd_sf"/>
</dbReference>
<dbReference type="Gene3D" id="1.10.10.10">
    <property type="entry name" value="Winged helix-like DNA-binding domain superfamily/Winged helix DNA-binding domain"/>
    <property type="match status" value="1"/>
</dbReference>
<dbReference type="Proteomes" id="UP000214973">
    <property type="component" value="Chromosome 1"/>
</dbReference>
<comment type="similarity">
    <text evidence="1">Belongs to the LysR transcriptional regulatory family.</text>
</comment>
<dbReference type="GO" id="GO:0005829">
    <property type="term" value="C:cytosol"/>
    <property type="evidence" value="ECO:0007669"/>
    <property type="project" value="TreeGrafter"/>
</dbReference>
<dbReference type="GO" id="GO:0003700">
    <property type="term" value="F:DNA-binding transcription factor activity"/>
    <property type="evidence" value="ECO:0007669"/>
    <property type="project" value="InterPro"/>
</dbReference>
<dbReference type="InterPro" id="IPR050950">
    <property type="entry name" value="HTH-type_LysR_regulators"/>
</dbReference>
<dbReference type="InterPro" id="IPR036388">
    <property type="entry name" value="WH-like_DNA-bd_sf"/>
</dbReference>
<gene>
    <name evidence="6" type="primary">oxyR</name>
    <name evidence="6" type="ORF">SAMEA44547418_01549</name>
</gene>
<evidence type="ECO:0000256" key="3">
    <source>
        <dbReference type="ARBA" id="ARBA00023125"/>
    </source>
</evidence>
<dbReference type="Pfam" id="PF03466">
    <property type="entry name" value="LysR_substrate"/>
    <property type="match status" value="1"/>
</dbReference>
<dbReference type="AlphaFoldDB" id="A0A239ZNN6"/>
<name>A0A239ZNN6_9FIRM</name>
<dbReference type="RefSeq" id="WP_095066399.1">
    <property type="nucleotide sequence ID" value="NZ_LT906470.1"/>
</dbReference>
<dbReference type="PANTHER" id="PTHR30419">
    <property type="entry name" value="HTH-TYPE TRANSCRIPTIONAL REGULATOR YBHD"/>
    <property type="match status" value="1"/>
</dbReference>
<dbReference type="Pfam" id="PF00126">
    <property type="entry name" value="HTH_1"/>
    <property type="match status" value="1"/>
</dbReference>
<evidence type="ECO:0000256" key="1">
    <source>
        <dbReference type="ARBA" id="ARBA00009437"/>
    </source>
</evidence>
<feature type="domain" description="HTH lysR-type" evidence="5">
    <location>
        <begin position="1"/>
        <end position="58"/>
    </location>
</feature>
<dbReference type="KEGG" id="vrm:44547418_01549"/>
<sequence length="296" mass="33303">MELRVLEYFVITATEKNMTKAAQRLHITQPTLSIQLRELENEVDTILFERTNRGIVLTQDGEYFFDKAKQILTLVSNTVSNLQTTDNITGILALGGAETIQNQFLFDIVHSIQKKHPRIQLSYTSANADHTMHNLDTGLIEFAVTMGNVDTRKYNTISLPYTDYWVLITRNDSPLANLPHITNTDLYEEPLIISGQTNADLFIASWVGKPLEEIHIAGYYNLVYNASVMARAGIGSVLTVEGLINTEGTNLVTIPLSPKLDIGCHLLWKKNTALSPIGKLFLTQLQQHIEQYTENR</sequence>
<dbReference type="PROSITE" id="PS50931">
    <property type="entry name" value="HTH_LYSR"/>
    <property type="match status" value="1"/>
</dbReference>
<dbReference type="InterPro" id="IPR005119">
    <property type="entry name" value="LysR_subst-bd"/>
</dbReference>
<dbReference type="InterPro" id="IPR000847">
    <property type="entry name" value="LysR_HTH_N"/>
</dbReference>
<dbReference type="EMBL" id="LT906470">
    <property type="protein sequence ID" value="SNV72627.1"/>
    <property type="molecule type" value="Genomic_DNA"/>
</dbReference>
<keyword evidence="3" id="KW-0238">DNA-binding</keyword>
<dbReference type="SUPFAM" id="SSF46785">
    <property type="entry name" value="Winged helix' DNA-binding domain"/>
    <property type="match status" value="1"/>
</dbReference>